<keyword evidence="8" id="KW-0539">Nucleus</keyword>
<dbReference type="GO" id="GO:0000978">
    <property type="term" value="F:RNA polymerase II cis-regulatory region sequence-specific DNA binding"/>
    <property type="evidence" value="ECO:0007669"/>
    <property type="project" value="InterPro"/>
</dbReference>
<dbReference type="InterPro" id="IPR051059">
    <property type="entry name" value="VerF-like"/>
</dbReference>
<keyword evidence="7" id="KW-0804">Transcription</keyword>
<keyword evidence="5" id="KW-0862">Zinc</keyword>
<dbReference type="AlphaFoldDB" id="A0A9W9H6U0"/>
<evidence type="ECO:0000256" key="7">
    <source>
        <dbReference type="ARBA" id="ARBA00023163"/>
    </source>
</evidence>
<dbReference type="PROSITE" id="PS00028">
    <property type="entry name" value="ZINC_FINGER_C2H2_1"/>
    <property type="match status" value="1"/>
</dbReference>
<dbReference type="SMART" id="SM00355">
    <property type="entry name" value="ZnF_C2H2"/>
    <property type="match status" value="2"/>
</dbReference>
<evidence type="ECO:0000256" key="1">
    <source>
        <dbReference type="ARBA" id="ARBA00004123"/>
    </source>
</evidence>
<dbReference type="GO" id="GO:0000981">
    <property type="term" value="F:DNA-binding transcription factor activity, RNA polymerase II-specific"/>
    <property type="evidence" value="ECO:0007669"/>
    <property type="project" value="InterPro"/>
</dbReference>
<dbReference type="GO" id="GO:0008270">
    <property type="term" value="F:zinc ion binding"/>
    <property type="evidence" value="ECO:0007669"/>
    <property type="project" value="UniProtKB-KW"/>
</dbReference>
<feature type="region of interest" description="Disordered" evidence="10">
    <location>
        <begin position="66"/>
        <end position="112"/>
    </location>
</feature>
<keyword evidence="4 9" id="KW-0863">Zinc-finger</keyword>
<keyword evidence="6" id="KW-0805">Transcription regulation</keyword>
<feature type="region of interest" description="Disordered" evidence="10">
    <location>
        <begin position="336"/>
        <end position="355"/>
    </location>
</feature>
<dbReference type="PROSITE" id="PS50157">
    <property type="entry name" value="ZINC_FINGER_C2H2_2"/>
    <property type="match status" value="2"/>
</dbReference>
<proteinExistence type="predicted"/>
<evidence type="ECO:0000256" key="10">
    <source>
        <dbReference type="SAM" id="MobiDB-lite"/>
    </source>
</evidence>
<evidence type="ECO:0000256" key="3">
    <source>
        <dbReference type="ARBA" id="ARBA00022737"/>
    </source>
</evidence>
<dbReference type="SUPFAM" id="SSF57667">
    <property type="entry name" value="beta-beta-alpha zinc fingers"/>
    <property type="match status" value="1"/>
</dbReference>
<feature type="compositionally biased region" description="Low complexity" evidence="10">
    <location>
        <begin position="343"/>
        <end position="355"/>
    </location>
</feature>
<name>A0A9W9H6U0_9EURO</name>
<evidence type="ECO:0000313" key="12">
    <source>
        <dbReference type="Proteomes" id="UP001147746"/>
    </source>
</evidence>
<dbReference type="GO" id="GO:0006351">
    <property type="term" value="P:DNA-templated transcription"/>
    <property type="evidence" value="ECO:0007669"/>
    <property type="project" value="InterPro"/>
</dbReference>
<dbReference type="GO" id="GO:0005634">
    <property type="term" value="C:nucleus"/>
    <property type="evidence" value="ECO:0007669"/>
    <property type="project" value="UniProtKB-SubCell"/>
</dbReference>
<dbReference type="Pfam" id="PF00096">
    <property type="entry name" value="zf-C2H2"/>
    <property type="match status" value="1"/>
</dbReference>
<comment type="subcellular location">
    <subcellularLocation>
        <location evidence="1">Nucleus</location>
    </subcellularLocation>
</comment>
<dbReference type="Proteomes" id="UP001147746">
    <property type="component" value="Unassembled WGS sequence"/>
</dbReference>
<reference evidence="11" key="1">
    <citation type="submission" date="2022-12" db="EMBL/GenBank/DDBJ databases">
        <authorList>
            <person name="Petersen C."/>
        </authorList>
    </citation>
    <scope>NUCLEOTIDE SEQUENCE</scope>
    <source>
        <strain evidence="11">IBT 21472</strain>
    </source>
</reference>
<evidence type="ECO:0000256" key="5">
    <source>
        <dbReference type="ARBA" id="ARBA00022833"/>
    </source>
</evidence>
<keyword evidence="12" id="KW-1185">Reference proteome</keyword>
<dbReference type="OrthoDB" id="10018191at2759"/>
<dbReference type="Gene3D" id="3.30.160.60">
    <property type="entry name" value="Classic Zinc Finger"/>
    <property type="match status" value="1"/>
</dbReference>
<evidence type="ECO:0000256" key="9">
    <source>
        <dbReference type="PROSITE-ProRule" id="PRU00042"/>
    </source>
</evidence>
<sequence length="870" mass="96440">MVLRKCTICDRRFKKTEHFKRHERSRQSPASRKNPCLDADLHIDTKERPYECNVCHKSFSRSDVLSRHAKGHNQAAATAGAAKASTAEQAQNRRPSAIAGASPMVGGPENGTPLLPTIGTDPHQIPNLATPRDMTLSATGIPPSSLDFLADISAHHGRTEPDINSMLMDDQQQQYFGWNEPTPIDQTQRNGMGFESVPNDMLQLWLEPRTDTGSNHGSLDMLRDTHFPLMSESNMVVTPDQPNRHSVDGNLGGDNIPIERFTKVQRYWLAPPNHTGRLMNSLWRDIVYADVDNIFSLHSTQAPLDSGLLQGSRCGVDEDCRRRLQAAFGQTFAYPQMQSPRNGAASPTPTGSASTPFPSFPPAEILDMALDLYLRTFHPLVPFVHLPTFSAKRTRLPLLYVMCLIGMMLLGTKGTANFVSKNFTFVLEKITADLARCTMGAESPASAMSIFATAFLFLNLAVLTGEKAHLEQCQMLYVNLMSITQRHGLFAATEGQILDMSLFEAVPDIDMRWKAWSKVESAKRVVIGLLLVDSWYSSLLSTSPVIIPDSVQIIIPCSEALFRAHSSMRWTQLIRSGKRILMPTVLAPSENINIPTLEGPMDEFCIQAVLAMIQLRQSEAYHRLLSNRAGYPFAPCHTYAMDGRARCLPSLQSEIATSYGETMDRLNPNALIMWHHMCMMLTADIQIFDFAAGRAGPAPARKALDDITEWSQTPAARRACLHAAQIYKAMTNRKASDHPTFHSVFSLFSAALVLGLYTFMVPNSAGTPSSVGSIELLDEVDWQQVGTEGFTSFMEPRGSQSFSPTDDPAVNFIRNGATVYLRGVPFQGGYQSARRILLDYASLLKDSGKWSVKKFSYVLHIMSDVLMDVE</sequence>
<dbReference type="Pfam" id="PF04082">
    <property type="entry name" value="Fungal_trans"/>
    <property type="match status" value="1"/>
</dbReference>
<organism evidence="11 12">
    <name type="scientific">Penicillium atrosanguineum</name>
    <dbReference type="NCBI Taxonomy" id="1132637"/>
    <lineage>
        <taxon>Eukaryota</taxon>
        <taxon>Fungi</taxon>
        <taxon>Dikarya</taxon>
        <taxon>Ascomycota</taxon>
        <taxon>Pezizomycotina</taxon>
        <taxon>Eurotiomycetes</taxon>
        <taxon>Eurotiomycetidae</taxon>
        <taxon>Eurotiales</taxon>
        <taxon>Aspergillaceae</taxon>
        <taxon>Penicillium</taxon>
    </lineage>
</organism>
<comment type="caution">
    <text evidence="11">The sequence shown here is derived from an EMBL/GenBank/DDBJ whole genome shotgun (WGS) entry which is preliminary data.</text>
</comment>
<keyword evidence="2" id="KW-0479">Metal-binding</keyword>
<dbReference type="GO" id="GO:0000785">
    <property type="term" value="C:chromatin"/>
    <property type="evidence" value="ECO:0007669"/>
    <property type="project" value="TreeGrafter"/>
</dbReference>
<gene>
    <name evidence="11" type="ORF">N7476_005457</name>
</gene>
<feature type="compositionally biased region" description="Low complexity" evidence="10">
    <location>
        <begin position="72"/>
        <end position="92"/>
    </location>
</feature>
<dbReference type="EMBL" id="JAPZBO010000005">
    <property type="protein sequence ID" value="KAJ5315150.1"/>
    <property type="molecule type" value="Genomic_DNA"/>
</dbReference>
<evidence type="ECO:0000313" key="11">
    <source>
        <dbReference type="EMBL" id="KAJ5315150.1"/>
    </source>
</evidence>
<dbReference type="PANTHER" id="PTHR40626:SF7">
    <property type="entry name" value="TRANSCRIPTION FACTOR, PUTATIVE (AFU_ORTHOLOGUE AFUA_1G04110)-RELATED"/>
    <property type="match status" value="1"/>
</dbReference>
<accession>A0A9W9H6U0</accession>
<evidence type="ECO:0000256" key="8">
    <source>
        <dbReference type="ARBA" id="ARBA00023242"/>
    </source>
</evidence>
<dbReference type="InterPro" id="IPR036236">
    <property type="entry name" value="Znf_C2H2_sf"/>
</dbReference>
<dbReference type="FunFam" id="3.30.160.60:FF:000012">
    <property type="entry name" value="RB-associated KRAB zinc finger protein-like"/>
    <property type="match status" value="1"/>
</dbReference>
<dbReference type="CDD" id="cd12148">
    <property type="entry name" value="fungal_TF_MHR"/>
    <property type="match status" value="1"/>
</dbReference>
<dbReference type="InterPro" id="IPR013087">
    <property type="entry name" value="Znf_C2H2_type"/>
</dbReference>
<dbReference type="InterPro" id="IPR007219">
    <property type="entry name" value="XnlR_reg_dom"/>
</dbReference>
<protein>
    <submittedName>
        <fullName evidence="11">Uncharacterized protein</fullName>
    </submittedName>
</protein>
<evidence type="ECO:0000256" key="4">
    <source>
        <dbReference type="ARBA" id="ARBA00022771"/>
    </source>
</evidence>
<evidence type="ECO:0000256" key="6">
    <source>
        <dbReference type="ARBA" id="ARBA00023015"/>
    </source>
</evidence>
<keyword evidence="3" id="KW-0677">Repeat</keyword>
<dbReference type="PANTHER" id="PTHR40626">
    <property type="entry name" value="MIP31509P"/>
    <property type="match status" value="1"/>
</dbReference>
<evidence type="ECO:0000256" key="2">
    <source>
        <dbReference type="ARBA" id="ARBA00022723"/>
    </source>
</evidence>
<reference evidence="11" key="2">
    <citation type="journal article" date="2023" name="IMA Fungus">
        <title>Comparative genomic study of the Penicillium genus elucidates a diverse pangenome and 15 lateral gene transfer events.</title>
        <authorList>
            <person name="Petersen C."/>
            <person name="Sorensen T."/>
            <person name="Nielsen M.R."/>
            <person name="Sondergaard T.E."/>
            <person name="Sorensen J.L."/>
            <person name="Fitzpatrick D.A."/>
            <person name="Frisvad J.C."/>
            <person name="Nielsen K.L."/>
        </authorList>
    </citation>
    <scope>NUCLEOTIDE SEQUENCE</scope>
    <source>
        <strain evidence="11">IBT 21472</strain>
    </source>
</reference>